<dbReference type="GO" id="GO:0006412">
    <property type="term" value="P:translation"/>
    <property type="evidence" value="ECO:0007669"/>
    <property type="project" value="UniProtKB-KW"/>
</dbReference>
<dbReference type="InterPro" id="IPR036191">
    <property type="entry name" value="RRF_sf"/>
</dbReference>
<dbReference type="PANTHER" id="PTHR20982:SF3">
    <property type="entry name" value="MITOCHONDRIAL RIBOSOME RECYCLING FACTOR PSEUDO 1"/>
    <property type="match status" value="1"/>
</dbReference>
<sequence length="188" mass="21336">MQLEHELITLLRQKFDKVIGRAKPDLVENVVVSAYGTKMRLVELATISAPDTNMLIIAPYDRSVMRDIEKAISDSELQLSPAVSGDQIRIVLPQLTQERRLDFVKLLNQKKESGKTLIRQARQDVKEKVDALKGKDGVSEDDIYMLNEQTDKITGEYNEKIDAMTREKEDEIMAIYLGSLAQAILMIE</sequence>
<dbReference type="Proteomes" id="UP000033861">
    <property type="component" value="Unassembled WGS sequence"/>
</dbReference>
<dbReference type="EMBL" id="LCHZ01000038">
    <property type="protein sequence ID" value="KKT45378.1"/>
    <property type="molecule type" value="Genomic_DNA"/>
</dbReference>
<organism evidence="4 5">
    <name type="scientific">Candidatus Collierbacteria bacterium GW2011_GWF2_44_15</name>
    <dbReference type="NCBI Taxonomy" id="1618404"/>
    <lineage>
        <taxon>Bacteria</taxon>
        <taxon>Candidatus Collieribacteriota</taxon>
    </lineage>
</organism>
<accession>A0A0G1HFU7</accession>
<dbReference type="GO" id="GO:0043023">
    <property type="term" value="F:ribosomal large subunit binding"/>
    <property type="evidence" value="ECO:0007669"/>
    <property type="project" value="TreeGrafter"/>
</dbReference>
<dbReference type="FunFam" id="3.30.1360.40:FF:000001">
    <property type="entry name" value="Ribosome-recycling factor"/>
    <property type="match status" value="1"/>
</dbReference>
<proteinExistence type="inferred from homology"/>
<evidence type="ECO:0000313" key="5">
    <source>
        <dbReference type="Proteomes" id="UP000033861"/>
    </source>
</evidence>
<comment type="caution">
    <text evidence="4">The sequence shown here is derived from an EMBL/GenBank/DDBJ whole genome shotgun (WGS) entry which is preliminary data.</text>
</comment>
<reference evidence="4 5" key="1">
    <citation type="journal article" date="2015" name="Nature">
        <title>rRNA introns, odd ribosomes, and small enigmatic genomes across a large radiation of phyla.</title>
        <authorList>
            <person name="Brown C.T."/>
            <person name="Hug L.A."/>
            <person name="Thomas B.C."/>
            <person name="Sharon I."/>
            <person name="Castelle C.J."/>
            <person name="Singh A."/>
            <person name="Wilkins M.J."/>
            <person name="Williams K.H."/>
            <person name="Banfield J.F."/>
        </authorList>
    </citation>
    <scope>NUCLEOTIDE SEQUENCE [LARGE SCALE GENOMIC DNA]</scope>
</reference>
<protein>
    <submittedName>
        <fullName evidence="4">Ribosome-recycling factor</fullName>
    </submittedName>
</protein>
<dbReference type="Pfam" id="PF01765">
    <property type="entry name" value="RRF"/>
    <property type="match status" value="1"/>
</dbReference>
<dbReference type="InterPro" id="IPR002661">
    <property type="entry name" value="Ribosome_recyc_fac"/>
</dbReference>
<dbReference type="SUPFAM" id="SSF55194">
    <property type="entry name" value="Ribosome recycling factor, RRF"/>
    <property type="match status" value="1"/>
</dbReference>
<dbReference type="Gene3D" id="1.10.132.20">
    <property type="entry name" value="Ribosome-recycling factor"/>
    <property type="match status" value="1"/>
</dbReference>
<evidence type="ECO:0000256" key="2">
    <source>
        <dbReference type="ARBA" id="ARBA00022917"/>
    </source>
</evidence>
<keyword evidence="2" id="KW-0648">Protein biosynthesis</keyword>
<dbReference type="STRING" id="1618404.UW35_C0038G0011"/>
<evidence type="ECO:0000256" key="1">
    <source>
        <dbReference type="ARBA" id="ARBA00005912"/>
    </source>
</evidence>
<feature type="domain" description="Ribosome recycling factor" evidence="3">
    <location>
        <begin position="19"/>
        <end position="173"/>
    </location>
</feature>
<evidence type="ECO:0000313" key="4">
    <source>
        <dbReference type="EMBL" id="KKT45378.1"/>
    </source>
</evidence>
<dbReference type="InterPro" id="IPR023584">
    <property type="entry name" value="Ribosome_recyc_fac_dom"/>
</dbReference>
<dbReference type="PANTHER" id="PTHR20982">
    <property type="entry name" value="RIBOSOME RECYCLING FACTOR"/>
    <property type="match status" value="1"/>
</dbReference>
<comment type="similarity">
    <text evidence="1">Belongs to the RRF family.</text>
</comment>
<gene>
    <name evidence="4" type="ORF">UW35_C0038G0011</name>
</gene>
<dbReference type="AlphaFoldDB" id="A0A0G1HFU7"/>
<evidence type="ECO:0000259" key="3">
    <source>
        <dbReference type="Pfam" id="PF01765"/>
    </source>
</evidence>
<dbReference type="Gene3D" id="3.30.1360.40">
    <property type="match status" value="1"/>
</dbReference>
<name>A0A0G1HFU7_9BACT</name>